<keyword evidence="2" id="KW-0808">Transferase</keyword>
<name>A0ABU6KG32_9BACI</name>
<dbReference type="Proteomes" id="UP001335737">
    <property type="component" value="Unassembled WGS sequence"/>
</dbReference>
<keyword evidence="2" id="KW-0328">Glycosyltransferase</keyword>
<dbReference type="Pfam" id="PF00534">
    <property type="entry name" value="Glycos_transf_1"/>
    <property type="match status" value="1"/>
</dbReference>
<dbReference type="SUPFAM" id="SSF53756">
    <property type="entry name" value="UDP-Glycosyltransferase/glycogen phosphorylase"/>
    <property type="match status" value="1"/>
</dbReference>
<dbReference type="EC" id="2.4.-.-" evidence="2"/>
<evidence type="ECO:0000313" key="2">
    <source>
        <dbReference type="EMBL" id="MEC5424038.1"/>
    </source>
</evidence>
<reference evidence="2 3" key="1">
    <citation type="journal article" date="2024" name="Int. J. Syst. Evol. Microbiol.">
        <title>Virgibacillus tibetensis sp. nov., isolated from salt lake on the Tibetan Plateau of China.</title>
        <authorList>
            <person name="Phurbu D."/>
            <person name="Liu Z.-X."/>
            <person name="Wang R."/>
            <person name="Zheng Y.-Y."/>
            <person name="Liu H.-C."/>
            <person name="Zhou Y.-G."/>
            <person name="Yu Y.-J."/>
            <person name="Li A.-H."/>
        </authorList>
    </citation>
    <scope>NUCLEOTIDE SEQUENCE [LARGE SCALE GENOMIC DNA]</scope>
    <source>
        <strain evidence="2 3">C22-A2</strain>
    </source>
</reference>
<dbReference type="GO" id="GO:0016757">
    <property type="term" value="F:glycosyltransferase activity"/>
    <property type="evidence" value="ECO:0007669"/>
    <property type="project" value="UniProtKB-KW"/>
</dbReference>
<dbReference type="Gene3D" id="3.40.50.2000">
    <property type="entry name" value="Glycogen Phosphorylase B"/>
    <property type="match status" value="2"/>
</dbReference>
<proteinExistence type="predicted"/>
<comment type="caution">
    <text evidence="2">The sequence shown here is derived from an EMBL/GenBank/DDBJ whole genome shotgun (WGS) entry which is preliminary data.</text>
</comment>
<keyword evidence="3" id="KW-1185">Reference proteome</keyword>
<dbReference type="PANTHER" id="PTHR12526:SF630">
    <property type="entry name" value="GLYCOSYLTRANSFERASE"/>
    <property type="match status" value="1"/>
</dbReference>
<accession>A0ABU6KG32</accession>
<evidence type="ECO:0000313" key="3">
    <source>
        <dbReference type="Proteomes" id="UP001335737"/>
    </source>
</evidence>
<dbReference type="RefSeq" id="WP_327607603.1">
    <property type="nucleotide sequence ID" value="NZ_JARZFX010000004.1"/>
</dbReference>
<feature type="domain" description="Glycosyl transferase family 1" evidence="1">
    <location>
        <begin position="228"/>
        <end position="378"/>
    </location>
</feature>
<organism evidence="2 3">
    <name type="scientific">Virgibacillus tibetensis</name>
    <dbReference type="NCBI Taxonomy" id="3042313"/>
    <lineage>
        <taxon>Bacteria</taxon>
        <taxon>Bacillati</taxon>
        <taxon>Bacillota</taxon>
        <taxon>Bacilli</taxon>
        <taxon>Bacillales</taxon>
        <taxon>Bacillaceae</taxon>
        <taxon>Virgibacillus</taxon>
    </lineage>
</organism>
<gene>
    <name evidence="2" type="ORF">QGM71_11100</name>
</gene>
<sequence>MKINLLFVIDSLDCAGAEKSLVTLLGLLDYSKFTVDLMLFAHGKELEKLVPKEVKILQPLRYTNFSNLRLNDAIIASITKSEYRMLLSRLKYSSNLRKKKYSNSQKARLFWQSTSKVIESNPTEYDVAISYAQGVPTFYVAEKVRAKKKIAWVNVSYRLAATEKQFQKKYYDQYDKVVAVSDTTKEIFLETFPAYSKLVNVVYDINNPHFINEMAIIGEGYKDNFDGIRILTIGRLAHQKGYDIALDACKKLKDAGVPFRWYALGKGPLKEEIKKNIEENELTDHFILLGVESNPYPYIKNADVYVQTSKFEGYGIAIAEARMLNIPVVTTRFDAVFSQMIDEKNGLVVDMNSEAVCEGILKIIHNHSLRESIIKYQKAEKKGNLEEVEKVYQLIE</sequence>
<dbReference type="EMBL" id="JARZFX010000004">
    <property type="protein sequence ID" value="MEC5424038.1"/>
    <property type="molecule type" value="Genomic_DNA"/>
</dbReference>
<dbReference type="InterPro" id="IPR001296">
    <property type="entry name" value="Glyco_trans_1"/>
</dbReference>
<protein>
    <submittedName>
        <fullName evidence="2">Glycosyltransferase</fullName>
        <ecNumber evidence="2">2.4.-.-</ecNumber>
    </submittedName>
</protein>
<dbReference type="CDD" id="cd03811">
    <property type="entry name" value="GT4_GT28_WabH-like"/>
    <property type="match status" value="1"/>
</dbReference>
<evidence type="ECO:0000259" key="1">
    <source>
        <dbReference type="Pfam" id="PF00534"/>
    </source>
</evidence>
<dbReference type="PANTHER" id="PTHR12526">
    <property type="entry name" value="GLYCOSYLTRANSFERASE"/>
    <property type="match status" value="1"/>
</dbReference>